<evidence type="ECO:0000256" key="2">
    <source>
        <dbReference type="ARBA" id="ARBA00010139"/>
    </source>
</evidence>
<dbReference type="EMBL" id="NAJP01000025">
    <property type="protein sequence ID" value="TKA41957.1"/>
    <property type="molecule type" value="Genomic_DNA"/>
</dbReference>
<dbReference type="InterPro" id="IPR036188">
    <property type="entry name" value="FAD/NAD-bd_sf"/>
</dbReference>
<dbReference type="Gene3D" id="3.50.50.60">
    <property type="entry name" value="FAD/NAD(P)-binding domain"/>
    <property type="match status" value="2"/>
</dbReference>
<dbReference type="SUPFAM" id="SSF51905">
    <property type="entry name" value="FAD/NAD(P)-binding domain"/>
    <property type="match status" value="1"/>
</dbReference>
<organism evidence="8 9">
    <name type="scientific">Friedmanniomyces endolithicus</name>
    <dbReference type="NCBI Taxonomy" id="329885"/>
    <lineage>
        <taxon>Eukaryota</taxon>
        <taxon>Fungi</taxon>
        <taxon>Dikarya</taxon>
        <taxon>Ascomycota</taxon>
        <taxon>Pezizomycotina</taxon>
        <taxon>Dothideomycetes</taxon>
        <taxon>Dothideomycetidae</taxon>
        <taxon>Mycosphaerellales</taxon>
        <taxon>Teratosphaeriaceae</taxon>
        <taxon>Friedmanniomyces</taxon>
    </lineage>
</organism>
<keyword evidence="3" id="KW-0285">Flavoprotein</keyword>
<protein>
    <recommendedName>
        <fullName evidence="10">FAD/NAD(P)-binding domain-containing protein</fullName>
    </recommendedName>
</protein>
<evidence type="ECO:0000256" key="6">
    <source>
        <dbReference type="ARBA" id="ARBA00023002"/>
    </source>
</evidence>
<evidence type="ECO:0000256" key="5">
    <source>
        <dbReference type="ARBA" id="ARBA00022857"/>
    </source>
</evidence>
<dbReference type="Pfam" id="PF00743">
    <property type="entry name" value="FMO-like"/>
    <property type="match status" value="1"/>
</dbReference>
<dbReference type="GO" id="GO:0050660">
    <property type="term" value="F:flavin adenine dinucleotide binding"/>
    <property type="evidence" value="ECO:0007669"/>
    <property type="project" value="InterPro"/>
</dbReference>
<dbReference type="PANTHER" id="PTHR43098">
    <property type="entry name" value="L-ORNITHINE N(5)-MONOOXYGENASE-RELATED"/>
    <property type="match status" value="1"/>
</dbReference>
<evidence type="ECO:0000313" key="8">
    <source>
        <dbReference type="EMBL" id="TKA41957.1"/>
    </source>
</evidence>
<dbReference type="PANTHER" id="PTHR43098:SF3">
    <property type="entry name" value="L-ORNITHINE N(5)-MONOOXYGENASE-RELATED"/>
    <property type="match status" value="1"/>
</dbReference>
<evidence type="ECO:0000313" key="9">
    <source>
        <dbReference type="Proteomes" id="UP000310066"/>
    </source>
</evidence>
<keyword evidence="4" id="KW-0274">FAD</keyword>
<evidence type="ECO:0008006" key="10">
    <source>
        <dbReference type="Google" id="ProtNLM"/>
    </source>
</evidence>
<keyword evidence="7" id="KW-0503">Monooxygenase</keyword>
<comment type="similarity">
    <text evidence="2">Belongs to the FAD-binding monooxygenase family.</text>
</comment>
<keyword evidence="5" id="KW-0521">NADP</keyword>
<dbReference type="InterPro" id="IPR020946">
    <property type="entry name" value="Flavin_mOase-like"/>
</dbReference>
<comment type="caution">
    <text evidence="8">The sequence shown here is derived from an EMBL/GenBank/DDBJ whole genome shotgun (WGS) entry which is preliminary data.</text>
</comment>
<keyword evidence="6" id="KW-0560">Oxidoreductase</keyword>
<gene>
    <name evidence="8" type="ORF">B0A54_06638</name>
</gene>
<dbReference type="Proteomes" id="UP000310066">
    <property type="component" value="Unassembled WGS sequence"/>
</dbReference>
<dbReference type="OrthoDB" id="66881at2759"/>
<evidence type="ECO:0000256" key="3">
    <source>
        <dbReference type="ARBA" id="ARBA00022630"/>
    </source>
</evidence>
<dbReference type="InterPro" id="IPR050775">
    <property type="entry name" value="FAD-binding_Monooxygenases"/>
</dbReference>
<proteinExistence type="inferred from homology"/>
<evidence type="ECO:0000256" key="7">
    <source>
        <dbReference type="ARBA" id="ARBA00023033"/>
    </source>
</evidence>
<comment type="cofactor">
    <cofactor evidence="1">
        <name>FAD</name>
        <dbReference type="ChEBI" id="CHEBI:57692"/>
    </cofactor>
</comment>
<evidence type="ECO:0000256" key="1">
    <source>
        <dbReference type="ARBA" id="ARBA00001974"/>
    </source>
</evidence>
<name>A0A4U0V0J5_9PEZI</name>
<evidence type="ECO:0000256" key="4">
    <source>
        <dbReference type="ARBA" id="ARBA00022827"/>
    </source>
</evidence>
<dbReference type="GO" id="GO:0004499">
    <property type="term" value="F:N,N-dimethylaniline monooxygenase activity"/>
    <property type="evidence" value="ECO:0007669"/>
    <property type="project" value="InterPro"/>
</dbReference>
<dbReference type="GO" id="GO:0050661">
    <property type="term" value="F:NADP binding"/>
    <property type="evidence" value="ECO:0007669"/>
    <property type="project" value="InterPro"/>
</dbReference>
<accession>A0A4U0V0J5</accession>
<dbReference type="AlphaFoldDB" id="A0A4U0V0J5"/>
<sequence>MGDDDMPYVDVLLVGAGFASFTLLNRLRKMGLGVKIFEKGAASGGIWYWNCYPGARVDSDTPIYQLFDKELYEDFTFKERYSGGKELRRYFKHIEKKWNVEEHMEFNKHVDGAVFDGKKHQWVVECSDGTYTACRWFIPCIGFAARRYTPPVPGLSEFKGDTYHTAVWPQHGINLRGKRVAQIGTGASGEQNPAHGVIQEIGPIVKNLTIYQRTPNFCLPMNQRQLDPKEEEQKKANGDYEKAFNETRKTFSGFTYDFIEKNTFDDSPEDREKFYHKLLIEQGGFHYWLNTYKDMLFDQKANDEAYKFWRNSVLKRVKNKEKQELLAPEVPPHPWGTKRPSLEQRIYEVFDQDNVEIIDVNENPIIAVEANGLRTKKGLVEVDTLILATGFDSVTGSLAQLAIQSTNGGTIADHWKDRLQTSMGIAIPGYPNMFFLYGPQAPTAFSNGPSCTQFQAEFVEAAIKKCIDDGITRFEATKEAEDDWCKRMNEKWDVTLFPKAKSWYSGANIPGKRVEPLNWAGGMVEYTTSLHGSLENNYQGWHTDKLKA</sequence>
<reference evidence="8 9" key="1">
    <citation type="submission" date="2017-03" db="EMBL/GenBank/DDBJ databases">
        <title>Genomes of endolithic fungi from Antarctica.</title>
        <authorList>
            <person name="Coleine C."/>
            <person name="Masonjones S."/>
            <person name="Stajich J.E."/>
        </authorList>
    </citation>
    <scope>NUCLEOTIDE SEQUENCE [LARGE SCALE GENOMIC DNA]</scope>
    <source>
        <strain evidence="8 9">CCFEE 5311</strain>
    </source>
</reference>